<organism evidence="2 3">
    <name type="scientific">Fulvivirga imtechensis AK7</name>
    <dbReference type="NCBI Taxonomy" id="1237149"/>
    <lineage>
        <taxon>Bacteria</taxon>
        <taxon>Pseudomonadati</taxon>
        <taxon>Bacteroidota</taxon>
        <taxon>Cytophagia</taxon>
        <taxon>Cytophagales</taxon>
        <taxon>Fulvivirgaceae</taxon>
        <taxon>Fulvivirga</taxon>
    </lineage>
</organism>
<dbReference type="InterPro" id="IPR027443">
    <property type="entry name" value="IPNS-like_sf"/>
</dbReference>
<accession>L8JSA6</accession>
<comment type="caution">
    <text evidence="2">The sequence shown here is derived from an EMBL/GenBank/DDBJ whole genome shotgun (WGS) entry which is preliminary data.</text>
</comment>
<sequence>MKKYAKLPIEFEVSLLQQELVICAAAWTDHFNTGYYTGNWSGIPLRSPQGKNHSISAGNSSSVDFADEAILAHLTYTRSVIDAIQAPKSAVRYLRLTPGSEIKPHKDFDLVFWDGFVRLHIPVLTNDQVKFSVENEILNMKEGECWFADFSKTHSVINHGETDRVHLVIDCQVNDWLRELFVNAGVIQPDESAPTEMETYDNATKLMIIEQLEAQGTKKSLAIAMNMREKMNTESLSPK</sequence>
<evidence type="ECO:0000259" key="1">
    <source>
        <dbReference type="Pfam" id="PF05118"/>
    </source>
</evidence>
<proteinExistence type="predicted"/>
<reference evidence="2 3" key="1">
    <citation type="submission" date="2012-12" db="EMBL/GenBank/DDBJ databases">
        <title>Genome assembly of Fulvivirga imtechensis AK7.</title>
        <authorList>
            <person name="Nupur N."/>
            <person name="Khatri I."/>
            <person name="Kumar R."/>
            <person name="Subramanian S."/>
            <person name="Pinnaka A."/>
        </authorList>
    </citation>
    <scope>NUCLEOTIDE SEQUENCE [LARGE SCALE GENOMIC DNA]</scope>
    <source>
        <strain evidence="2 3">AK7</strain>
    </source>
</reference>
<protein>
    <submittedName>
        <fullName evidence="2">Aspartyl/Asparaginyl beta-hydroxylase</fullName>
    </submittedName>
</protein>
<gene>
    <name evidence="2" type="ORF">C900_03062</name>
</gene>
<dbReference type="RefSeq" id="WP_009580400.1">
    <property type="nucleotide sequence ID" value="NZ_AMZN01000045.1"/>
</dbReference>
<feature type="domain" description="Aspartyl/asparaginy/proline hydroxylase" evidence="1">
    <location>
        <begin position="72"/>
        <end position="171"/>
    </location>
</feature>
<dbReference type="EMBL" id="AMZN01000045">
    <property type="protein sequence ID" value="ELR71098.1"/>
    <property type="molecule type" value="Genomic_DNA"/>
</dbReference>
<dbReference type="InterPro" id="IPR007803">
    <property type="entry name" value="Asp/Arg/Pro-Hydrxlase"/>
</dbReference>
<dbReference type="Proteomes" id="UP000011135">
    <property type="component" value="Unassembled WGS sequence"/>
</dbReference>
<keyword evidence="3" id="KW-1185">Reference proteome</keyword>
<dbReference type="AlphaFoldDB" id="L8JSA6"/>
<evidence type="ECO:0000313" key="2">
    <source>
        <dbReference type="EMBL" id="ELR71098.1"/>
    </source>
</evidence>
<dbReference type="OrthoDB" id="1441538at2"/>
<dbReference type="Gene3D" id="2.60.120.330">
    <property type="entry name" value="B-lactam Antibiotic, Isopenicillin N Synthase, Chain"/>
    <property type="match status" value="1"/>
</dbReference>
<dbReference type="SUPFAM" id="SSF51197">
    <property type="entry name" value="Clavaminate synthase-like"/>
    <property type="match status" value="1"/>
</dbReference>
<dbReference type="STRING" id="1237149.C900_03062"/>
<name>L8JSA6_9BACT</name>
<evidence type="ECO:0000313" key="3">
    <source>
        <dbReference type="Proteomes" id="UP000011135"/>
    </source>
</evidence>
<dbReference type="Pfam" id="PF05118">
    <property type="entry name" value="Asp_Arg_Hydrox"/>
    <property type="match status" value="1"/>
</dbReference>
<dbReference type="eggNOG" id="COG1917">
    <property type="taxonomic scope" value="Bacteria"/>
</dbReference>